<feature type="transmembrane region" description="Helical" evidence="1">
    <location>
        <begin position="506"/>
        <end position="530"/>
    </location>
</feature>
<keyword evidence="1" id="KW-1133">Transmembrane helix</keyword>
<name>A0A8B6DPW9_MYTGA</name>
<comment type="caution">
    <text evidence="2">The sequence shown here is derived from an EMBL/GenBank/DDBJ whole genome shotgun (WGS) entry which is preliminary data.</text>
</comment>
<sequence length="587" mass="66324">MPNRESDLTATIEKVNNIEQILKEKLATIITMLSHSNEERAQSDASLLEMGKKVKQTSVKLDQIQKDIKVLNSLQEPSLYELVEKSCMMIPIIKNATQDLPKDRKKMDGVVQQVQKLGNQIKTSSEEHQSKLEDINDTMHALSENTTKPIYACKVQNKFELLENEKLCTNIDVEKVSDKICNSDENLCTNFNEKNEHNDTFTPVVNSPKGNTQKQKFCMVDAEPVDPCPSHLNNTVVDICTDDSAIEDSVDESKAVDSVLLRITKHQNNCICHVTLHNNATDYTMYMSKYEGQSNAAPEQHNCGLAVDVEYVDNSDTIRSLQPIECTNGTSMRSIELESSELKLKSRIIDGDFTRGYCMQISRNQVIYTCKMNAQEGKSGDDADWIQARRTEYFDACERYCIQTEACGAVHYQSNTCFVYNKTILTSRDGATYSQKQCYDNQIKIKCHPPESTTETSQGTTIDDTFSTKFVTLTKPIGNNHVAISSTQSAIERENTITKENDSASVSVIIVAVVGWCATALFAITTFYVYRLYRRSNRPRTASVRELNANNYYEDLSALRLSTNYNSHNISTVKAEQHEHMQLQCNY</sequence>
<dbReference type="AlphaFoldDB" id="A0A8B6DPW9"/>
<keyword evidence="1" id="KW-0812">Transmembrane</keyword>
<evidence type="ECO:0000256" key="1">
    <source>
        <dbReference type="SAM" id="Phobius"/>
    </source>
</evidence>
<proteinExistence type="predicted"/>
<reference evidence="2" key="1">
    <citation type="submission" date="2018-11" db="EMBL/GenBank/DDBJ databases">
        <authorList>
            <person name="Alioto T."/>
            <person name="Alioto T."/>
        </authorList>
    </citation>
    <scope>NUCLEOTIDE SEQUENCE</scope>
</reference>
<evidence type="ECO:0008006" key="4">
    <source>
        <dbReference type="Google" id="ProtNLM"/>
    </source>
</evidence>
<protein>
    <recommendedName>
        <fullName evidence="4">Apple domain-containing protein</fullName>
    </recommendedName>
</protein>
<keyword evidence="3" id="KW-1185">Reference proteome</keyword>
<evidence type="ECO:0000313" key="3">
    <source>
        <dbReference type="Proteomes" id="UP000596742"/>
    </source>
</evidence>
<evidence type="ECO:0000313" key="2">
    <source>
        <dbReference type="EMBL" id="VDI22053.1"/>
    </source>
</evidence>
<dbReference type="EMBL" id="UYJE01003749">
    <property type="protein sequence ID" value="VDI22053.1"/>
    <property type="molecule type" value="Genomic_DNA"/>
</dbReference>
<organism evidence="2 3">
    <name type="scientific">Mytilus galloprovincialis</name>
    <name type="common">Mediterranean mussel</name>
    <dbReference type="NCBI Taxonomy" id="29158"/>
    <lineage>
        <taxon>Eukaryota</taxon>
        <taxon>Metazoa</taxon>
        <taxon>Spiralia</taxon>
        <taxon>Lophotrochozoa</taxon>
        <taxon>Mollusca</taxon>
        <taxon>Bivalvia</taxon>
        <taxon>Autobranchia</taxon>
        <taxon>Pteriomorphia</taxon>
        <taxon>Mytilida</taxon>
        <taxon>Mytiloidea</taxon>
        <taxon>Mytilidae</taxon>
        <taxon>Mytilinae</taxon>
        <taxon>Mytilus</taxon>
    </lineage>
</organism>
<gene>
    <name evidence="2" type="ORF">MGAL_10B060134</name>
</gene>
<keyword evidence="1" id="KW-0472">Membrane</keyword>
<dbReference type="Proteomes" id="UP000596742">
    <property type="component" value="Unassembled WGS sequence"/>
</dbReference>
<accession>A0A8B6DPW9</accession>